<dbReference type="GO" id="GO:0006094">
    <property type="term" value="P:gluconeogenesis"/>
    <property type="evidence" value="ECO:0007669"/>
    <property type="project" value="UniProtKB-UniRule"/>
</dbReference>
<dbReference type="GO" id="GO:0006096">
    <property type="term" value="P:glycolytic process"/>
    <property type="evidence" value="ECO:0007669"/>
    <property type="project" value="UniProtKB-UniRule"/>
</dbReference>
<gene>
    <name evidence="7" type="primary">tpiA</name>
    <name evidence="9" type="ORF">BXY82_1388</name>
</gene>
<dbReference type="UniPathway" id="UPA00138"/>
<name>A0A4R7PWR0_9FLAO</name>
<comment type="subcellular location">
    <subcellularLocation>
        <location evidence="7 8">Cytoplasm</location>
    </subcellularLocation>
</comment>
<dbReference type="GO" id="GO:0005829">
    <property type="term" value="C:cytosol"/>
    <property type="evidence" value="ECO:0007669"/>
    <property type="project" value="TreeGrafter"/>
</dbReference>
<dbReference type="SUPFAM" id="SSF51351">
    <property type="entry name" value="Triosephosphate isomerase (TIM)"/>
    <property type="match status" value="1"/>
</dbReference>
<reference evidence="9 10" key="1">
    <citation type="submission" date="2019-03" db="EMBL/GenBank/DDBJ databases">
        <title>Genomic Encyclopedia of Archaeal and Bacterial Type Strains, Phase II (KMG-II): from individual species to whole genera.</title>
        <authorList>
            <person name="Goeker M."/>
        </authorList>
    </citation>
    <scope>NUCLEOTIDE SEQUENCE [LARGE SCALE GENOMIC DNA]</scope>
    <source>
        <strain evidence="9 10">DSM 28135</strain>
    </source>
</reference>
<dbReference type="CDD" id="cd00311">
    <property type="entry name" value="TIM"/>
    <property type="match status" value="1"/>
</dbReference>
<dbReference type="InterPro" id="IPR020861">
    <property type="entry name" value="Triosephosphate_isomerase_AS"/>
</dbReference>
<keyword evidence="5 7" id="KW-0324">Glycolysis</keyword>
<dbReference type="NCBIfam" id="TIGR00419">
    <property type="entry name" value="tim"/>
    <property type="match status" value="1"/>
</dbReference>
<sequence length="262" mass="28916">MEILSLELDLESDMRKNIVAGNWKMNNDLSETETLIRELKLQNNPSDVEVMVAPSFTNLWQAFNTLKDHPIEVIAQNMHFAESGAYTGEVSAAMLKSLGIKTVILGHSERRAYFNETDAILAKKVDTALKNELRVIFCFGEELKDRKADNHETIVENQIKNALFHLDASALQHIVLAYEPVWAIGTGETASPEQAQDMHAFIRKTLAAKYGNDVADETSILYGGSVKPNNAKEIFSKPDVDGGLIGGAALNADDFFAIANSF</sequence>
<dbReference type="InterPro" id="IPR013785">
    <property type="entry name" value="Aldolase_TIM"/>
</dbReference>
<dbReference type="AlphaFoldDB" id="A0A4R7PWR0"/>
<feature type="binding site" evidence="7">
    <location>
        <position position="225"/>
    </location>
    <ligand>
        <name>substrate</name>
    </ligand>
</feature>
<dbReference type="Pfam" id="PF00121">
    <property type="entry name" value="TIM"/>
    <property type="match status" value="1"/>
</dbReference>
<keyword evidence="10" id="KW-1185">Reference proteome</keyword>
<evidence type="ECO:0000256" key="3">
    <source>
        <dbReference type="ARBA" id="ARBA00022432"/>
    </source>
</evidence>
<comment type="caution">
    <text evidence="9">The sequence shown here is derived from an EMBL/GenBank/DDBJ whole genome shotgun (WGS) entry which is preliminary data.</text>
</comment>
<dbReference type="PROSITE" id="PS51440">
    <property type="entry name" value="TIM_2"/>
    <property type="match status" value="1"/>
</dbReference>
<comment type="pathway">
    <text evidence="1 7 8">Carbohydrate degradation; glycolysis; D-glyceraldehyde 3-phosphate from glycerone phosphate: step 1/1.</text>
</comment>
<feature type="binding site" evidence="7">
    <location>
        <position position="185"/>
    </location>
    <ligand>
        <name>substrate</name>
    </ligand>
</feature>
<evidence type="ECO:0000256" key="8">
    <source>
        <dbReference type="RuleBase" id="RU363013"/>
    </source>
</evidence>
<feature type="active site" description="Proton acceptor" evidence="7">
    <location>
        <position position="179"/>
    </location>
</feature>
<dbReference type="PROSITE" id="PS00171">
    <property type="entry name" value="TIM_1"/>
    <property type="match status" value="1"/>
</dbReference>
<organism evidence="9 10">
    <name type="scientific">Gelidibacter sediminis</name>
    <dbReference type="NCBI Taxonomy" id="1608710"/>
    <lineage>
        <taxon>Bacteria</taxon>
        <taxon>Pseudomonadati</taxon>
        <taxon>Bacteroidota</taxon>
        <taxon>Flavobacteriia</taxon>
        <taxon>Flavobacteriales</taxon>
        <taxon>Flavobacteriaceae</taxon>
        <taxon>Gelidibacter</taxon>
    </lineage>
</organism>
<comment type="pathway">
    <text evidence="7 8">Carbohydrate biosynthesis; gluconeogenesis.</text>
</comment>
<dbReference type="GO" id="GO:0019563">
    <property type="term" value="P:glycerol catabolic process"/>
    <property type="evidence" value="ECO:0007669"/>
    <property type="project" value="TreeGrafter"/>
</dbReference>
<evidence type="ECO:0000256" key="4">
    <source>
        <dbReference type="ARBA" id="ARBA00022490"/>
    </source>
</evidence>
<comment type="function">
    <text evidence="7">Involved in the gluconeogenesis. Catalyzes stereospecifically the conversion of dihydroxyacetone phosphate (DHAP) to D-glyceraldehyde-3-phosphate (G3P).</text>
</comment>
<accession>A0A4R7PWR0</accession>
<dbReference type="Proteomes" id="UP000294689">
    <property type="component" value="Unassembled WGS sequence"/>
</dbReference>
<comment type="subunit">
    <text evidence="7 8">Homodimer.</text>
</comment>
<dbReference type="HAMAP" id="MF_00147_B">
    <property type="entry name" value="TIM_B"/>
    <property type="match status" value="1"/>
</dbReference>
<proteinExistence type="inferred from homology"/>
<dbReference type="EC" id="5.3.1.1" evidence="7 8"/>
<feature type="binding site" evidence="7">
    <location>
        <begin position="246"/>
        <end position="247"/>
    </location>
    <ligand>
        <name>substrate</name>
    </ligand>
</feature>
<dbReference type="FunFam" id="3.20.20.70:FF:000016">
    <property type="entry name" value="Triosephosphate isomerase"/>
    <property type="match status" value="1"/>
</dbReference>
<comment type="similarity">
    <text evidence="2 7 8">Belongs to the triosephosphate isomerase family.</text>
</comment>
<feature type="active site" description="Electrophile" evidence="7">
    <location>
        <position position="107"/>
    </location>
</feature>
<protein>
    <recommendedName>
        <fullName evidence="7 8">Triosephosphate isomerase</fullName>
        <shortName evidence="7">TIM</shortName>
        <shortName evidence="7">TPI</shortName>
        <ecNumber evidence="7 8">5.3.1.1</ecNumber>
    </recommendedName>
    <alternativeName>
        <fullName evidence="7">Triose-phosphate isomerase</fullName>
    </alternativeName>
</protein>
<dbReference type="InterPro" id="IPR035990">
    <property type="entry name" value="TIM_sf"/>
</dbReference>
<dbReference type="Gene3D" id="3.20.20.70">
    <property type="entry name" value="Aldolase class I"/>
    <property type="match status" value="1"/>
</dbReference>
<evidence type="ECO:0000313" key="10">
    <source>
        <dbReference type="Proteomes" id="UP000294689"/>
    </source>
</evidence>
<keyword evidence="4 7" id="KW-0963">Cytoplasm</keyword>
<keyword evidence="3 7" id="KW-0312">Gluconeogenesis</keyword>
<evidence type="ECO:0000256" key="2">
    <source>
        <dbReference type="ARBA" id="ARBA00007422"/>
    </source>
</evidence>
<dbReference type="InterPro" id="IPR000652">
    <property type="entry name" value="Triosephosphate_isomerase"/>
</dbReference>
<evidence type="ECO:0000256" key="6">
    <source>
        <dbReference type="ARBA" id="ARBA00023235"/>
    </source>
</evidence>
<dbReference type="UniPathway" id="UPA00109">
    <property type="reaction ID" value="UER00189"/>
</dbReference>
<dbReference type="InterPro" id="IPR022896">
    <property type="entry name" value="TrioseP_Isoase_bac/euk"/>
</dbReference>
<comment type="catalytic activity">
    <reaction evidence="7 8">
        <text>D-glyceraldehyde 3-phosphate = dihydroxyacetone phosphate</text>
        <dbReference type="Rhea" id="RHEA:18585"/>
        <dbReference type="ChEBI" id="CHEBI:57642"/>
        <dbReference type="ChEBI" id="CHEBI:59776"/>
        <dbReference type="EC" id="5.3.1.1"/>
    </reaction>
</comment>
<evidence type="ECO:0000256" key="7">
    <source>
        <dbReference type="HAMAP-Rule" id="MF_00147"/>
    </source>
</evidence>
<evidence type="ECO:0000313" key="9">
    <source>
        <dbReference type="EMBL" id="TDU39365.1"/>
    </source>
</evidence>
<evidence type="ECO:0000256" key="1">
    <source>
        <dbReference type="ARBA" id="ARBA00004680"/>
    </source>
</evidence>
<feature type="binding site" evidence="7">
    <location>
        <begin position="22"/>
        <end position="24"/>
    </location>
    <ligand>
        <name>substrate</name>
    </ligand>
</feature>
<evidence type="ECO:0000256" key="5">
    <source>
        <dbReference type="ARBA" id="ARBA00023152"/>
    </source>
</evidence>
<dbReference type="PANTHER" id="PTHR21139">
    <property type="entry name" value="TRIOSEPHOSPHATE ISOMERASE"/>
    <property type="match status" value="1"/>
</dbReference>
<dbReference type="GO" id="GO:0004807">
    <property type="term" value="F:triose-phosphate isomerase activity"/>
    <property type="evidence" value="ECO:0007669"/>
    <property type="project" value="UniProtKB-UniRule"/>
</dbReference>
<dbReference type="GO" id="GO:0046166">
    <property type="term" value="P:glyceraldehyde-3-phosphate biosynthetic process"/>
    <property type="evidence" value="ECO:0007669"/>
    <property type="project" value="TreeGrafter"/>
</dbReference>
<keyword evidence="6 7" id="KW-0413">Isomerase</keyword>
<dbReference type="PANTHER" id="PTHR21139:SF42">
    <property type="entry name" value="TRIOSEPHOSPHATE ISOMERASE"/>
    <property type="match status" value="1"/>
</dbReference>
<dbReference type="EMBL" id="SOBW01000008">
    <property type="protein sequence ID" value="TDU39365.1"/>
    <property type="molecule type" value="Genomic_DNA"/>
</dbReference>